<dbReference type="EMBL" id="ASYR01000016">
    <property type="protein sequence ID" value="KAF0649209.1"/>
    <property type="molecule type" value="Genomic_DNA"/>
</dbReference>
<reference evidence="1 4" key="1">
    <citation type="submission" date="2013-05" db="EMBL/GenBank/DDBJ databases">
        <title>Genome Sequence of Streptomyces fradiae.</title>
        <authorList>
            <person name="Kirby R."/>
        </authorList>
    </citation>
    <scope>NUCLEOTIDE SEQUENCE [LARGE SCALE GENOMIC DNA]</scope>
    <source>
        <strain evidence="1 4">ATCC 10745</strain>
    </source>
</reference>
<dbReference type="AlphaFoldDB" id="A0A1Y2NXS9"/>
<dbReference type="Proteomes" id="UP000194318">
    <property type="component" value="Unassembled WGS sequence"/>
</dbReference>
<evidence type="ECO:0000313" key="4">
    <source>
        <dbReference type="Proteomes" id="UP000731519"/>
    </source>
</evidence>
<evidence type="ECO:0000313" key="2">
    <source>
        <dbReference type="EMBL" id="OSY51837.1"/>
    </source>
</evidence>
<evidence type="ECO:0000313" key="3">
    <source>
        <dbReference type="Proteomes" id="UP000194318"/>
    </source>
</evidence>
<dbReference type="Proteomes" id="UP000731519">
    <property type="component" value="Unassembled WGS sequence"/>
</dbReference>
<dbReference type="GeneID" id="91403028"/>
<comment type="caution">
    <text evidence="2">The sequence shown here is derived from an EMBL/GenBank/DDBJ whole genome shotgun (WGS) entry which is preliminary data.</text>
</comment>
<dbReference type="EMBL" id="MIFZ01000217">
    <property type="protein sequence ID" value="OSY51837.1"/>
    <property type="molecule type" value="Genomic_DNA"/>
</dbReference>
<dbReference type="RefSeq" id="WP_031129076.1">
    <property type="nucleotide sequence ID" value="NZ_ASYR01000016.1"/>
</dbReference>
<evidence type="ECO:0000313" key="1">
    <source>
        <dbReference type="EMBL" id="KAF0649209.1"/>
    </source>
</evidence>
<sequence>MTGTATPADHEVADFNLNTVQAETELRPFRFLWASEDNPNRRLTMQHLEALNVWPLLAAADGGDAGAMAAIFREALGQEQWADFRATPLPQYKLKALFNAYRKHSGVQEPGESAASSGS</sequence>
<reference evidence="2 3" key="2">
    <citation type="submission" date="2016-09" db="EMBL/GenBank/DDBJ databases">
        <title>Streptomyces fradiae DSM40063, a candidate organism with high potential of specific P450 cytochromes.</title>
        <authorList>
            <person name="Grumaz C."/>
            <person name="Vainshtein Y."/>
            <person name="Kirstahler P."/>
            <person name="Sohn K."/>
        </authorList>
    </citation>
    <scope>NUCLEOTIDE SEQUENCE [LARGE SCALE GENOMIC DNA]</scope>
    <source>
        <strain evidence="2 3">DSM 40063</strain>
    </source>
</reference>
<keyword evidence="4" id="KW-1185">Reference proteome</keyword>
<gene>
    <name evidence="2" type="ORF">BG846_02511</name>
    <name evidence="1" type="ORF">K701_13965</name>
</gene>
<proteinExistence type="predicted"/>
<name>A0A1Y2NXS9_STRFR</name>
<protein>
    <submittedName>
        <fullName evidence="2">Uncharacterized protein</fullName>
    </submittedName>
</protein>
<organism evidence="2 3">
    <name type="scientific">Streptomyces fradiae ATCC 10745 = DSM 40063</name>
    <dbReference type="NCBI Taxonomy" id="1319510"/>
    <lineage>
        <taxon>Bacteria</taxon>
        <taxon>Bacillati</taxon>
        <taxon>Actinomycetota</taxon>
        <taxon>Actinomycetes</taxon>
        <taxon>Kitasatosporales</taxon>
        <taxon>Streptomycetaceae</taxon>
        <taxon>Streptomyces</taxon>
    </lineage>
</organism>
<accession>A0A1Y2NXS9</accession>